<dbReference type="OrthoDB" id="5584247at2759"/>
<reference evidence="1 2" key="1">
    <citation type="submission" date="2014-04" db="EMBL/GenBank/DDBJ databases">
        <authorList>
            <consortium name="DOE Joint Genome Institute"/>
            <person name="Kuo A."/>
            <person name="Tarkka M."/>
            <person name="Buscot F."/>
            <person name="Kohler A."/>
            <person name="Nagy L.G."/>
            <person name="Floudas D."/>
            <person name="Copeland A."/>
            <person name="Barry K.W."/>
            <person name="Cichocki N."/>
            <person name="Veneault-Fourrey C."/>
            <person name="LaButti K."/>
            <person name="Lindquist E.A."/>
            <person name="Lipzen A."/>
            <person name="Lundell T."/>
            <person name="Morin E."/>
            <person name="Murat C."/>
            <person name="Sun H."/>
            <person name="Tunlid A."/>
            <person name="Henrissat B."/>
            <person name="Grigoriev I.V."/>
            <person name="Hibbett D.S."/>
            <person name="Martin F."/>
            <person name="Nordberg H.P."/>
            <person name="Cantor M.N."/>
            <person name="Hua S.X."/>
        </authorList>
    </citation>
    <scope>NUCLEOTIDE SEQUENCE [LARGE SCALE GENOMIC DNA]</scope>
    <source>
        <strain evidence="1 2">F 1598</strain>
    </source>
</reference>
<evidence type="ECO:0000313" key="1">
    <source>
        <dbReference type="EMBL" id="KIM88719.1"/>
    </source>
</evidence>
<dbReference type="STRING" id="765440.A0A0C3GAF4"/>
<dbReference type="AlphaFoldDB" id="A0A0C3GAF4"/>
<proteinExistence type="predicted"/>
<dbReference type="InParanoid" id="A0A0C3GAF4"/>
<dbReference type="Proteomes" id="UP000054166">
    <property type="component" value="Unassembled WGS sequence"/>
</dbReference>
<evidence type="ECO:0000313" key="2">
    <source>
        <dbReference type="Proteomes" id="UP000054166"/>
    </source>
</evidence>
<organism evidence="1 2">
    <name type="scientific">Piloderma croceum (strain F 1598)</name>
    <dbReference type="NCBI Taxonomy" id="765440"/>
    <lineage>
        <taxon>Eukaryota</taxon>
        <taxon>Fungi</taxon>
        <taxon>Dikarya</taxon>
        <taxon>Basidiomycota</taxon>
        <taxon>Agaricomycotina</taxon>
        <taxon>Agaricomycetes</taxon>
        <taxon>Agaricomycetidae</taxon>
        <taxon>Atheliales</taxon>
        <taxon>Atheliaceae</taxon>
        <taxon>Piloderma</taxon>
    </lineage>
</organism>
<reference evidence="2" key="2">
    <citation type="submission" date="2015-01" db="EMBL/GenBank/DDBJ databases">
        <title>Evolutionary Origins and Diversification of the Mycorrhizal Mutualists.</title>
        <authorList>
            <consortium name="DOE Joint Genome Institute"/>
            <consortium name="Mycorrhizal Genomics Consortium"/>
            <person name="Kohler A."/>
            <person name="Kuo A."/>
            <person name="Nagy L.G."/>
            <person name="Floudas D."/>
            <person name="Copeland A."/>
            <person name="Barry K.W."/>
            <person name="Cichocki N."/>
            <person name="Veneault-Fourrey C."/>
            <person name="LaButti K."/>
            <person name="Lindquist E.A."/>
            <person name="Lipzen A."/>
            <person name="Lundell T."/>
            <person name="Morin E."/>
            <person name="Murat C."/>
            <person name="Riley R."/>
            <person name="Ohm R."/>
            <person name="Sun H."/>
            <person name="Tunlid A."/>
            <person name="Henrissat B."/>
            <person name="Grigoriev I.V."/>
            <person name="Hibbett D.S."/>
            <person name="Martin F."/>
        </authorList>
    </citation>
    <scope>NUCLEOTIDE SEQUENCE [LARGE SCALE GENOMIC DNA]</scope>
    <source>
        <strain evidence="2">F 1598</strain>
    </source>
</reference>
<sequence length="188" mass="20652">MFYFIFAVGGCRRHPRLSWISSSMRTRAQFKDVQKSGRTINKDWPQYWDYARHCGSIYGMVVGMPNGGGTKRSTASTGEMMTDQEKCNCAAMGETYGVGAQSTSPQPMSPTDPLIASMGMSLLNLQGLTPMLFNTKRASGAPIIIPCSAPITHIDLIASSSDISCKPVTLSTRQRTTRSTFHHHTHSR</sequence>
<keyword evidence="2" id="KW-1185">Reference proteome</keyword>
<protein>
    <submittedName>
        <fullName evidence="1">Uncharacterized protein</fullName>
    </submittedName>
</protein>
<accession>A0A0C3GAF4</accession>
<name>A0A0C3GAF4_PILCF</name>
<dbReference type="EMBL" id="KN832976">
    <property type="protein sequence ID" value="KIM88719.1"/>
    <property type="molecule type" value="Genomic_DNA"/>
</dbReference>
<gene>
    <name evidence="1" type="ORF">PILCRDRAFT_769997</name>
</gene>
<dbReference type="HOGENOM" id="CLU_1441553_0_0_1"/>